<dbReference type="Proteomes" id="UP000324800">
    <property type="component" value="Unassembled WGS sequence"/>
</dbReference>
<evidence type="ECO:0000313" key="2">
    <source>
        <dbReference type="EMBL" id="KAA6389310.1"/>
    </source>
</evidence>
<feature type="transmembrane region" description="Helical" evidence="1">
    <location>
        <begin position="48"/>
        <end position="67"/>
    </location>
</feature>
<evidence type="ECO:0000313" key="3">
    <source>
        <dbReference type="Proteomes" id="UP000324800"/>
    </source>
</evidence>
<gene>
    <name evidence="2" type="ORF">EZS28_015161</name>
</gene>
<keyword evidence="1" id="KW-1133">Transmembrane helix</keyword>
<dbReference type="AlphaFoldDB" id="A0A5J4W3M4"/>
<keyword evidence="1" id="KW-0472">Membrane</keyword>
<proteinExistence type="predicted"/>
<evidence type="ECO:0000256" key="1">
    <source>
        <dbReference type="SAM" id="Phobius"/>
    </source>
</evidence>
<organism evidence="2 3">
    <name type="scientific">Streblomastix strix</name>
    <dbReference type="NCBI Taxonomy" id="222440"/>
    <lineage>
        <taxon>Eukaryota</taxon>
        <taxon>Metamonada</taxon>
        <taxon>Preaxostyla</taxon>
        <taxon>Oxymonadida</taxon>
        <taxon>Streblomastigidae</taxon>
        <taxon>Streblomastix</taxon>
    </lineage>
</organism>
<keyword evidence="1" id="KW-0812">Transmembrane</keyword>
<protein>
    <submittedName>
        <fullName evidence="2">Uncharacterized protein</fullName>
    </submittedName>
</protein>
<reference evidence="2 3" key="1">
    <citation type="submission" date="2019-03" db="EMBL/GenBank/DDBJ databases">
        <title>Single cell metagenomics reveals metabolic interactions within the superorganism composed of flagellate Streblomastix strix and complex community of Bacteroidetes bacteria on its surface.</title>
        <authorList>
            <person name="Treitli S.C."/>
            <person name="Kolisko M."/>
            <person name="Husnik F."/>
            <person name="Keeling P."/>
            <person name="Hampl V."/>
        </authorList>
    </citation>
    <scope>NUCLEOTIDE SEQUENCE [LARGE SCALE GENOMIC DNA]</scope>
    <source>
        <strain evidence="2">ST1C</strain>
    </source>
</reference>
<name>A0A5J4W3M4_9EUKA</name>
<comment type="caution">
    <text evidence="2">The sequence shown here is derived from an EMBL/GenBank/DDBJ whole genome shotgun (WGS) entry which is preliminary data.</text>
</comment>
<accession>A0A5J4W3M4</accession>
<sequence length="68" mass="7509">MSQQINCIKKNFDKKEIVFKSPLKTNKDAFKADPRTITMDDISPSGSLHMTFGMIATVVVLPAIALLV</sequence>
<dbReference type="EMBL" id="SNRW01003635">
    <property type="protein sequence ID" value="KAA6389310.1"/>
    <property type="molecule type" value="Genomic_DNA"/>
</dbReference>